<evidence type="ECO:0000256" key="1">
    <source>
        <dbReference type="ARBA" id="ARBA00022801"/>
    </source>
</evidence>
<dbReference type="Proteomes" id="UP000253501">
    <property type="component" value="Unassembled WGS sequence"/>
</dbReference>
<dbReference type="AlphaFoldDB" id="A0A367P8D0"/>
<protein>
    <submittedName>
        <fullName evidence="3">Alpha/beta hydrolase</fullName>
    </submittedName>
</protein>
<sequence>MRSCETMKRTSAARTFACSLWPTRLRSVAISVYRAIEMRQMTYPTEAHPLAQAFLEKARAAQEGGNEQMLEPARFRDLLDARALNNGLPVTPVASVVDVIARWDGREIPVRVYYPDISQPVAFSLYFHGGGFMVGNLETHDKICRFLASRAKVAIVAVDFRLSPEHVFPAAHDDCLAACLWILRHAEQHGLDARRFALAGESSGGHLALSTAYRLIEGNHPLPRTQLLLYPLVEMSTDSPAYRQFGSGYLLTEQRMRFYLDSYLAGADITDERLSLLRSPFLGRSSPTYVMTAGLDPTLSHAQMLVERLRQDGVAVTYDHFQGWPHGFLFWGHEAGAIKALEKASDALAAGLA</sequence>
<evidence type="ECO:0000313" key="4">
    <source>
        <dbReference type="Proteomes" id="UP000253501"/>
    </source>
</evidence>
<name>A0A367P8D0_CUPNE</name>
<reference evidence="3 4" key="1">
    <citation type="submission" date="2018-04" db="EMBL/GenBank/DDBJ databases">
        <title>Cupriavidus necator CR12 genome sequencing and assembly.</title>
        <authorList>
            <person name="Ben Fekih I."/>
            <person name="Mazhar H.S."/>
            <person name="Bello S.K."/>
            <person name="Rensing C."/>
        </authorList>
    </citation>
    <scope>NUCLEOTIDE SEQUENCE [LARGE SCALE GENOMIC DNA]</scope>
    <source>
        <strain evidence="3 4">CR12</strain>
    </source>
</reference>
<dbReference type="GO" id="GO:0016787">
    <property type="term" value="F:hydrolase activity"/>
    <property type="evidence" value="ECO:0007669"/>
    <property type="project" value="UniProtKB-KW"/>
</dbReference>
<dbReference type="InterPro" id="IPR013094">
    <property type="entry name" value="AB_hydrolase_3"/>
</dbReference>
<keyword evidence="1 3" id="KW-0378">Hydrolase</keyword>
<dbReference type="Pfam" id="PF07859">
    <property type="entry name" value="Abhydrolase_3"/>
    <property type="match status" value="1"/>
</dbReference>
<gene>
    <name evidence="3" type="ORF">DDK22_33775</name>
</gene>
<proteinExistence type="predicted"/>
<dbReference type="SUPFAM" id="SSF53474">
    <property type="entry name" value="alpha/beta-Hydrolases"/>
    <property type="match status" value="1"/>
</dbReference>
<dbReference type="PANTHER" id="PTHR48081:SF8">
    <property type="entry name" value="ALPHA_BETA HYDROLASE FOLD-3 DOMAIN-CONTAINING PROTEIN-RELATED"/>
    <property type="match status" value="1"/>
</dbReference>
<feature type="domain" description="Alpha/beta hydrolase fold-3" evidence="2">
    <location>
        <begin position="125"/>
        <end position="329"/>
    </location>
</feature>
<dbReference type="InterPro" id="IPR050300">
    <property type="entry name" value="GDXG_lipolytic_enzyme"/>
</dbReference>
<dbReference type="Gene3D" id="3.40.50.1820">
    <property type="entry name" value="alpha/beta hydrolase"/>
    <property type="match status" value="1"/>
</dbReference>
<dbReference type="EMBL" id="QDHA01000113">
    <property type="protein sequence ID" value="RCJ04090.1"/>
    <property type="molecule type" value="Genomic_DNA"/>
</dbReference>
<dbReference type="InterPro" id="IPR029058">
    <property type="entry name" value="AB_hydrolase_fold"/>
</dbReference>
<evidence type="ECO:0000259" key="2">
    <source>
        <dbReference type="Pfam" id="PF07859"/>
    </source>
</evidence>
<dbReference type="PANTHER" id="PTHR48081">
    <property type="entry name" value="AB HYDROLASE SUPERFAMILY PROTEIN C4A8.06C"/>
    <property type="match status" value="1"/>
</dbReference>
<evidence type="ECO:0000313" key="3">
    <source>
        <dbReference type="EMBL" id="RCJ04090.1"/>
    </source>
</evidence>
<comment type="caution">
    <text evidence="3">The sequence shown here is derived from an EMBL/GenBank/DDBJ whole genome shotgun (WGS) entry which is preliminary data.</text>
</comment>
<accession>A0A367P8D0</accession>
<organism evidence="3 4">
    <name type="scientific">Cupriavidus necator</name>
    <name type="common">Alcaligenes eutrophus</name>
    <name type="synonym">Ralstonia eutropha</name>
    <dbReference type="NCBI Taxonomy" id="106590"/>
    <lineage>
        <taxon>Bacteria</taxon>
        <taxon>Pseudomonadati</taxon>
        <taxon>Pseudomonadota</taxon>
        <taxon>Betaproteobacteria</taxon>
        <taxon>Burkholderiales</taxon>
        <taxon>Burkholderiaceae</taxon>
        <taxon>Cupriavidus</taxon>
    </lineage>
</organism>